<accession>A0A9P8AMH1</accession>
<evidence type="ECO:0000313" key="1">
    <source>
        <dbReference type="EMBL" id="KAG7439837.1"/>
    </source>
</evidence>
<organism evidence="1 2">
    <name type="scientific">Guyanagaster necrorhizus</name>
    <dbReference type="NCBI Taxonomy" id="856835"/>
    <lineage>
        <taxon>Eukaryota</taxon>
        <taxon>Fungi</taxon>
        <taxon>Dikarya</taxon>
        <taxon>Basidiomycota</taxon>
        <taxon>Agaricomycotina</taxon>
        <taxon>Agaricomycetes</taxon>
        <taxon>Agaricomycetidae</taxon>
        <taxon>Agaricales</taxon>
        <taxon>Marasmiineae</taxon>
        <taxon>Physalacriaceae</taxon>
        <taxon>Guyanagaster</taxon>
    </lineage>
</organism>
<dbReference type="Proteomes" id="UP000812287">
    <property type="component" value="Unassembled WGS sequence"/>
</dbReference>
<reference evidence="1" key="1">
    <citation type="submission" date="2020-11" db="EMBL/GenBank/DDBJ databases">
        <title>Adaptations for nitrogen fixation in a non-lichenized fungal sporocarp promotes dispersal by wood-feeding termites.</title>
        <authorList>
            <consortium name="DOE Joint Genome Institute"/>
            <person name="Koch R.A."/>
            <person name="Yoon G."/>
            <person name="Arayal U."/>
            <person name="Lail K."/>
            <person name="Amirebrahimi M."/>
            <person name="Labutti K."/>
            <person name="Lipzen A."/>
            <person name="Riley R."/>
            <person name="Barry K."/>
            <person name="Henrissat B."/>
            <person name="Grigoriev I.V."/>
            <person name="Herr J.R."/>
            <person name="Aime M.C."/>
        </authorList>
    </citation>
    <scope>NUCLEOTIDE SEQUENCE</scope>
    <source>
        <strain evidence="1">MCA 3950</strain>
    </source>
</reference>
<sequence>MSTKIYIALNVSEFGTLKGKYHWALALPRPEFNYRLDKPLDLYQSVFSDETDSWVADHKVGSNALSVANIPGFMFLVQLPSINVSFDELSNFVQLEEPTQGSTPLCQERDEWSCASGSSARCKELWTKVLYHLPVHVIGWDWPDSEEQNRLSHARDDMYSIHSHHTLVMTPMSYINYAPEKVHRLLGYRGKEA</sequence>
<proteinExistence type="predicted"/>
<name>A0A9P8AMH1_9AGAR</name>
<dbReference type="AlphaFoldDB" id="A0A9P8AMH1"/>
<dbReference type="OrthoDB" id="2837160at2759"/>
<dbReference type="RefSeq" id="XP_043033337.1">
    <property type="nucleotide sequence ID" value="XM_043190703.1"/>
</dbReference>
<dbReference type="GeneID" id="66113000"/>
<keyword evidence="2" id="KW-1185">Reference proteome</keyword>
<protein>
    <submittedName>
        <fullName evidence="1">Uncharacterized protein</fullName>
    </submittedName>
</protein>
<evidence type="ECO:0000313" key="2">
    <source>
        <dbReference type="Proteomes" id="UP000812287"/>
    </source>
</evidence>
<dbReference type="EMBL" id="MU250583">
    <property type="protein sequence ID" value="KAG7439837.1"/>
    <property type="molecule type" value="Genomic_DNA"/>
</dbReference>
<gene>
    <name evidence="1" type="ORF">BT62DRAFT_998115</name>
</gene>
<comment type="caution">
    <text evidence="1">The sequence shown here is derived from an EMBL/GenBank/DDBJ whole genome shotgun (WGS) entry which is preliminary data.</text>
</comment>